<dbReference type="EMBL" id="NBCO01000002">
    <property type="protein sequence ID" value="ORC92868.1"/>
    <property type="molecule type" value="Genomic_DNA"/>
</dbReference>
<comment type="subcellular location">
    <subcellularLocation>
        <location evidence="1">Membrane</location>
        <topology evidence="1">Multi-pass membrane protein</topology>
    </subcellularLocation>
</comment>
<dbReference type="OrthoDB" id="276006at2759"/>
<name>A0A1X0P7L3_9TRYP</name>
<evidence type="ECO:0000259" key="6">
    <source>
        <dbReference type="Pfam" id="PF03798"/>
    </source>
</evidence>
<evidence type="ECO:0000313" key="7">
    <source>
        <dbReference type="EMBL" id="ORC92868.1"/>
    </source>
</evidence>
<feature type="transmembrane region" description="Helical" evidence="5">
    <location>
        <begin position="102"/>
        <end position="121"/>
    </location>
</feature>
<keyword evidence="8" id="KW-1185">Reference proteome</keyword>
<dbReference type="InterPro" id="IPR006634">
    <property type="entry name" value="TLC-dom"/>
</dbReference>
<dbReference type="PANTHER" id="PTHR13439:SF0">
    <property type="entry name" value="TOPOISOMERASE I DAMAGE AFFECTED PROTEIN 4"/>
    <property type="match status" value="1"/>
</dbReference>
<feature type="transmembrane region" description="Helical" evidence="5">
    <location>
        <begin position="188"/>
        <end position="209"/>
    </location>
</feature>
<keyword evidence="3 5" id="KW-1133">Transmembrane helix</keyword>
<evidence type="ECO:0000256" key="5">
    <source>
        <dbReference type="SAM" id="Phobius"/>
    </source>
</evidence>
<evidence type="ECO:0000313" key="8">
    <source>
        <dbReference type="Proteomes" id="UP000192257"/>
    </source>
</evidence>
<gene>
    <name evidence="7" type="ORF">TM35_000021940</name>
</gene>
<feature type="transmembrane region" description="Helical" evidence="5">
    <location>
        <begin position="64"/>
        <end position="82"/>
    </location>
</feature>
<dbReference type="VEuPathDB" id="TriTrypDB:TM35_000021940"/>
<proteinExistence type="predicted"/>
<evidence type="ECO:0000256" key="2">
    <source>
        <dbReference type="ARBA" id="ARBA00022692"/>
    </source>
</evidence>
<dbReference type="InterPro" id="IPR050846">
    <property type="entry name" value="TLCD"/>
</dbReference>
<dbReference type="RefSeq" id="XP_028886934.1">
    <property type="nucleotide sequence ID" value="XM_029021512.1"/>
</dbReference>
<protein>
    <recommendedName>
        <fullName evidence="6">TLC domain-containing protein</fullName>
    </recommendedName>
</protein>
<evidence type="ECO:0000256" key="3">
    <source>
        <dbReference type="ARBA" id="ARBA00022989"/>
    </source>
</evidence>
<dbReference type="Proteomes" id="UP000192257">
    <property type="component" value="Unassembled WGS sequence"/>
</dbReference>
<evidence type="ECO:0000256" key="4">
    <source>
        <dbReference type="ARBA" id="ARBA00023136"/>
    </source>
</evidence>
<reference evidence="7 8" key="1">
    <citation type="submission" date="2017-03" db="EMBL/GenBank/DDBJ databases">
        <title>An alternative strategy for trypanosome survival in the mammalian bloodstream revealed through genome and transcriptome analysis of the ubiquitous bovine parasite Trypanosoma (Megatrypanum) theileri.</title>
        <authorList>
            <person name="Kelly S."/>
            <person name="Ivens A."/>
            <person name="Mott A."/>
            <person name="O'Neill E."/>
            <person name="Emms D."/>
            <person name="Macleod O."/>
            <person name="Voorheis P."/>
            <person name="Matthews J."/>
            <person name="Matthews K."/>
            <person name="Carrington M."/>
        </authorList>
    </citation>
    <scope>NUCLEOTIDE SEQUENCE [LARGE SCALE GENOMIC DNA]</scope>
    <source>
        <strain evidence="7">Edinburgh</strain>
    </source>
</reference>
<feature type="transmembrane region" description="Helical" evidence="5">
    <location>
        <begin position="229"/>
        <end position="251"/>
    </location>
</feature>
<sequence length="292" mass="32992">MGNSTAYDIYIAPFLRDFHVFFPIFLSWFVVQWAASHLLGFLFGPPFKRLPKEKREDVIVRSVSVCNGLLMTGAAVCFLHDLRQNNFVFHNDQYREVPGYRFFRIAIVSYFAWDIVVCHVYKWSFIWKVHAVASFTGAYLLSFPFSDHYGSYFTGMFELSNSPLHLSSILRTLEISSLLPFATAMEGLFAILFVCVRVVGGSIVTASWLKHTYMNLVANYYAGGTLVHGEVPLLISIVLIVIIQTLQYIWFVEIVKRVMAMFGISFSSSSASSSCSSIEGDAVKKCVKAKQV</sequence>
<feature type="domain" description="TLC" evidence="6">
    <location>
        <begin position="59"/>
        <end position="256"/>
    </location>
</feature>
<dbReference type="GO" id="GO:0005783">
    <property type="term" value="C:endoplasmic reticulum"/>
    <property type="evidence" value="ECO:0007669"/>
    <property type="project" value="TreeGrafter"/>
</dbReference>
<accession>A0A1X0P7L3</accession>
<dbReference type="PANTHER" id="PTHR13439">
    <property type="entry name" value="CT120 PROTEIN"/>
    <property type="match status" value="1"/>
</dbReference>
<feature type="transmembrane region" description="Helical" evidence="5">
    <location>
        <begin position="20"/>
        <end position="43"/>
    </location>
</feature>
<keyword evidence="2 5" id="KW-0812">Transmembrane</keyword>
<organism evidence="7 8">
    <name type="scientific">Trypanosoma theileri</name>
    <dbReference type="NCBI Taxonomy" id="67003"/>
    <lineage>
        <taxon>Eukaryota</taxon>
        <taxon>Discoba</taxon>
        <taxon>Euglenozoa</taxon>
        <taxon>Kinetoplastea</taxon>
        <taxon>Metakinetoplastina</taxon>
        <taxon>Trypanosomatida</taxon>
        <taxon>Trypanosomatidae</taxon>
        <taxon>Trypanosoma</taxon>
    </lineage>
</organism>
<comment type="caution">
    <text evidence="7">The sequence shown here is derived from an EMBL/GenBank/DDBJ whole genome shotgun (WGS) entry which is preliminary data.</text>
</comment>
<dbReference type="GeneID" id="39981292"/>
<dbReference type="Pfam" id="PF03798">
    <property type="entry name" value="TRAM_LAG1_CLN8"/>
    <property type="match status" value="1"/>
</dbReference>
<dbReference type="GO" id="GO:0016020">
    <property type="term" value="C:membrane"/>
    <property type="evidence" value="ECO:0007669"/>
    <property type="project" value="UniProtKB-SubCell"/>
</dbReference>
<evidence type="ECO:0000256" key="1">
    <source>
        <dbReference type="ARBA" id="ARBA00004141"/>
    </source>
</evidence>
<dbReference type="GO" id="GO:0055088">
    <property type="term" value="P:lipid homeostasis"/>
    <property type="evidence" value="ECO:0007669"/>
    <property type="project" value="TreeGrafter"/>
</dbReference>
<keyword evidence="4 5" id="KW-0472">Membrane</keyword>
<dbReference type="AlphaFoldDB" id="A0A1X0P7L3"/>